<feature type="binding site" evidence="10">
    <location>
        <position position="72"/>
    </location>
    <ligand>
        <name>substrate</name>
    </ligand>
</feature>
<name>A0AA89BWQ1_PINIB</name>
<dbReference type="CDD" id="cd06123">
    <property type="entry name" value="cupin_HAO"/>
    <property type="match status" value="1"/>
</dbReference>
<dbReference type="GO" id="GO:0008198">
    <property type="term" value="F:ferrous iron binding"/>
    <property type="evidence" value="ECO:0007669"/>
    <property type="project" value="UniProtKB-UniRule"/>
</dbReference>
<keyword evidence="5 10" id="KW-0479">Metal-binding</keyword>
<dbReference type="SUPFAM" id="SSF51182">
    <property type="entry name" value="RmlC-like cupins"/>
    <property type="match status" value="2"/>
</dbReference>
<proteinExistence type="inferred from homology"/>
<comment type="catalytic activity">
    <reaction evidence="9 10">
        <text>3-hydroxyanthranilate + O2 = (2Z,4Z)-2-amino-3-carboxymuconate 6-semialdehyde</text>
        <dbReference type="Rhea" id="RHEA:17953"/>
        <dbReference type="ChEBI" id="CHEBI:15379"/>
        <dbReference type="ChEBI" id="CHEBI:36559"/>
        <dbReference type="ChEBI" id="CHEBI:77612"/>
        <dbReference type="EC" id="1.13.11.6"/>
    </reaction>
</comment>
<dbReference type="GO" id="GO:0043420">
    <property type="term" value="P:anthranilate metabolic process"/>
    <property type="evidence" value="ECO:0007669"/>
    <property type="project" value="UniProtKB-UniRule"/>
</dbReference>
<keyword evidence="7 10" id="KW-0560">Oxidoreductase</keyword>
<evidence type="ECO:0000256" key="5">
    <source>
        <dbReference type="ARBA" id="ARBA00022723"/>
    </source>
</evidence>
<feature type="region of interest" description="Domain A (catalytic)" evidence="10">
    <location>
        <begin position="1"/>
        <end position="184"/>
    </location>
</feature>
<feature type="binding site" evidence="10">
    <location>
        <position position="110"/>
    </location>
    <ligand>
        <name>Fe cation</name>
        <dbReference type="ChEBI" id="CHEBI:24875"/>
        <note>catalytic</note>
    </ligand>
</feature>
<comment type="subcellular location">
    <subcellularLocation>
        <location evidence="10">Cytoplasm</location>
    </subcellularLocation>
</comment>
<comment type="cofactor">
    <cofactor evidence="1 10">
        <name>Fe(2+)</name>
        <dbReference type="ChEBI" id="CHEBI:29033"/>
    </cofactor>
</comment>
<dbReference type="Gene3D" id="2.60.120.10">
    <property type="entry name" value="Jelly Rolls"/>
    <property type="match status" value="1"/>
</dbReference>
<evidence type="ECO:0000256" key="3">
    <source>
        <dbReference type="ARBA" id="ARBA00022490"/>
    </source>
</evidence>
<feature type="binding site" evidence="10">
    <location>
        <position position="62"/>
    </location>
    <ligand>
        <name>O2</name>
        <dbReference type="ChEBI" id="CHEBI:15379"/>
    </ligand>
</feature>
<gene>
    <name evidence="11" type="ORF">FSP39_017169</name>
</gene>
<dbReference type="InterPro" id="IPR011051">
    <property type="entry name" value="RmlC_Cupin_sf"/>
</dbReference>
<dbReference type="InterPro" id="IPR014710">
    <property type="entry name" value="RmlC-like_jellyroll"/>
</dbReference>
<evidence type="ECO:0000256" key="8">
    <source>
        <dbReference type="ARBA" id="ARBA00023004"/>
    </source>
</evidence>
<keyword evidence="4 10" id="KW-0662">Pyridine nucleotide biosynthesis</keyword>
<keyword evidence="12" id="KW-1185">Reference proteome</keyword>
<dbReference type="FunFam" id="2.60.120.10:FF:000077">
    <property type="entry name" value="3-hydroxyanthranilate 3,4-dioxygenase"/>
    <property type="match status" value="1"/>
</dbReference>
<dbReference type="PANTHER" id="PTHR15497">
    <property type="entry name" value="3-HYDROXYANTHRANILATE 3,4-DIOXYGENASE"/>
    <property type="match status" value="1"/>
</dbReference>
<evidence type="ECO:0000256" key="2">
    <source>
        <dbReference type="ARBA" id="ARBA00002752"/>
    </source>
</evidence>
<dbReference type="EC" id="1.13.11.6" evidence="10"/>
<dbReference type="Proteomes" id="UP001186944">
    <property type="component" value="Unassembled WGS sequence"/>
</dbReference>
<keyword evidence="6 10" id="KW-0223">Dioxygenase</keyword>
<feature type="binding site" evidence="10">
    <location>
        <position position="124"/>
    </location>
    <ligand>
        <name>substrate</name>
    </ligand>
</feature>
<dbReference type="PANTHER" id="PTHR15497:SF1">
    <property type="entry name" value="3-HYDROXYANTHRANILATE 3,4-DIOXYGENASE"/>
    <property type="match status" value="1"/>
</dbReference>
<comment type="function">
    <text evidence="2 10">Catalyzes the oxidative ring opening of 3-hydroxyanthranilate to 2-amino-3-carboxymuconate semialdehyde, which spontaneously cyclizes to quinolinate.</text>
</comment>
<dbReference type="GO" id="GO:0034354">
    <property type="term" value="P:'de novo' NAD+ biosynthetic process from L-tryptophan"/>
    <property type="evidence" value="ECO:0007669"/>
    <property type="project" value="UniProtKB-UniRule"/>
</dbReference>
<dbReference type="GO" id="GO:0005737">
    <property type="term" value="C:cytoplasm"/>
    <property type="evidence" value="ECO:0007669"/>
    <property type="project" value="UniProtKB-SubCell"/>
</dbReference>
<reference evidence="11" key="1">
    <citation type="submission" date="2019-08" db="EMBL/GenBank/DDBJ databases">
        <title>The improved chromosome-level genome for the pearl oyster Pinctada fucata martensii using PacBio sequencing and Hi-C.</title>
        <authorList>
            <person name="Zheng Z."/>
        </authorList>
    </citation>
    <scope>NUCLEOTIDE SEQUENCE</scope>
    <source>
        <strain evidence="11">ZZ-2019</strain>
        <tissue evidence="11">Adductor muscle</tissue>
    </source>
</reference>
<dbReference type="AlphaFoldDB" id="A0AA89BWQ1"/>
<feature type="binding site" evidence="10">
    <location>
        <position position="114"/>
    </location>
    <ligand>
        <name>substrate</name>
    </ligand>
</feature>
<comment type="caution">
    <text evidence="11">The sequence shown here is derived from an EMBL/GenBank/DDBJ whole genome shotgun (WGS) entry which is preliminary data.</text>
</comment>
<feature type="binding site" evidence="10">
    <location>
        <position position="72"/>
    </location>
    <ligand>
        <name>Fe cation</name>
        <dbReference type="ChEBI" id="CHEBI:24875"/>
        <note>catalytic</note>
    </ligand>
</feature>
<dbReference type="InterPro" id="IPR010329">
    <property type="entry name" value="3hydroanth_dOase"/>
</dbReference>
<evidence type="ECO:0000256" key="7">
    <source>
        <dbReference type="ARBA" id="ARBA00023002"/>
    </source>
</evidence>
<evidence type="ECO:0000256" key="10">
    <source>
        <dbReference type="HAMAP-Rule" id="MF_03019"/>
    </source>
</evidence>
<dbReference type="Pfam" id="PF06052">
    <property type="entry name" value="3-HAO"/>
    <property type="match status" value="1"/>
</dbReference>
<evidence type="ECO:0000256" key="9">
    <source>
        <dbReference type="ARBA" id="ARBA00052793"/>
    </source>
</evidence>
<comment type="pathway">
    <text evidence="10">Cofactor biosynthesis; NAD(+) biosynthesis; quinolinate from L-kynurenine: step 3/3.</text>
</comment>
<comment type="caution">
    <text evidence="10">Lacks conserved residue(s) required for the propagation of feature annotation.</text>
</comment>
<accession>A0AA89BWQ1</accession>
<feature type="region of interest" description="Domain B" evidence="10">
    <location>
        <begin position="184"/>
        <end position="285"/>
    </location>
</feature>
<dbReference type="HAMAP" id="MF_00825">
    <property type="entry name" value="3_HAO"/>
    <property type="match status" value="1"/>
</dbReference>
<comment type="similarity">
    <text evidence="10">Belongs to the 3-HAO family.</text>
</comment>
<sequence length="285" mass="32764">MASCPKQRKTDSETEMDGAPVIYNVKDWLEENEKFFEPPVCNKMMHNDGQVKSFFVGGPNQRKDFHIEEGEELFYMLKGDMCLKIVEHGKHRDIPIKQGEIFLLPGKIAHSPQRQKNTIGLVIERERAESEKDGLRYYVEKDGEKTLESLYEEWFHCTDLGSQLGPIIKRFFASEQCKTGKPIEGTIPENPPIVLDSKRSIEMPFSLNDYIDDKRKELEEKGEVDMFGDNYQFKVNLYGKGEKTGRCASAETFIWQLEGDCEANVGGKVYTLKEGTIMLVRKDQE</sequence>
<keyword evidence="8 10" id="KW-0408">Iron</keyword>
<dbReference type="GO" id="GO:0006569">
    <property type="term" value="P:L-tryptophan catabolic process"/>
    <property type="evidence" value="ECO:0007669"/>
    <property type="project" value="UniProtKB-UniRule"/>
</dbReference>
<dbReference type="EMBL" id="VSWD01000009">
    <property type="protein sequence ID" value="KAK3093548.1"/>
    <property type="molecule type" value="Genomic_DNA"/>
</dbReference>
<evidence type="ECO:0000313" key="11">
    <source>
        <dbReference type="EMBL" id="KAK3093548.1"/>
    </source>
</evidence>
<protein>
    <recommendedName>
        <fullName evidence="10">3-hydroxyanthranilate 3,4-dioxygenase</fullName>
        <ecNumber evidence="10">1.13.11.6</ecNumber>
    </recommendedName>
    <alternativeName>
        <fullName evidence="10">3-hydroxyanthranilate oxygenase</fullName>
        <shortName evidence="10">3-HAO</shortName>
    </alternativeName>
    <alternativeName>
        <fullName evidence="10">3-hydroxyanthranilic acid dioxygenase</fullName>
        <shortName evidence="10">HAD</shortName>
    </alternativeName>
</protein>
<keyword evidence="3 10" id="KW-0963">Cytoplasm</keyword>
<organism evidence="11 12">
    <name type="scientific">Pinctada imbricata</name>
    <name type="common">Atlantic pearl-oyster</name>
    <name type="synonym">Pinctada martensii</name>
    <dbReference type="NCBI Taxonomy" id="66713"/>
    <lineage>
        <taxon>Eukaryota</taxon>
        <taxon>Metazoa</taxon>
        <taxon>Spiralia</taxon>
        <taxon>Lophotrochozoa</taxon>
        <taxon>Mollusca</taxon>
        <taxon>Bivalvia</taxon>
        <taxon>Autobranchia</taxon>
        <taxon>Pteriomorphia</taxon>
        <taxon>Pterioida</taxon>
        <taxon>Pterioidea</taxon>
        <taxon>Pteriidae</taxon>
        <taxon>Pinctada</taxon>
    </lineage>
</organism>
<evidence type="ECO:0000256" key="1">
    <source>
        <dbReference type="ARBA" id="ARBA00001954"/>
    </source>
</evidence>
<dbReference type="GO" id="GO:0019805">
    <property type="term" value="P:quinolinate biosynthetic process"/>
    <property type="evidence" value="ECO:0007669"/>
    <property type="project" value="UniProtKB-UniRule"/>
</dbReference>
<evidence type="ECO:0000256" key="6">
    <source>
        <dbReference type="ARBA" id="ARBA00022964"/>
    </source>
</evidence>
<dbReference type="NCBIfam" id="TIGR03037">
    <property type="entry name" value="anthran_nbaC"/>
    <property type="match status" value="1"/>
</dbReference>
<evidence type="ECO:0000313" key="12">
    <source>
        <dbReference type="Proteomes" id="UP001186944"/>
    </source>
</evidence>
<dbReference type="GO" id="GO:0000334">
    <property type="term" value="F:3-hydroxyanthranilate 3,4-dioxygenase activity"/>
    <property type="evidence" value="ECO:0007669"/>
    <property type="project" value="UniProtKB-UniRule"/>
</dbReference>
<feature type="binding site" evidence="10">
    <location>
        <position position="66"/>
    </location>
    <ligand>
        <name>Fe cation</name>
        <dbReference type="ChEBI" id="CHEBI:24875"/>
        <note>catalytic</note>
    </ligand>
</feature>
<evidence type="ECO:0000256" key="4">
    <source>
        <dbReference type="ARBA" id="ARBA00022642"/>
    </source>
</evidence>